<feature type="transmembrane region" description="Helical" evidence="10">
    <location>
        <begin position="776"/>
        <end position="800"/>
    </location>
</feature>
<organism evidence="13 14">
    <name type="scientific">Tilletiaria anomala (strain ATCC 24038 / CBS 436.72 / UBC 951)</name>
    <dbReference type="NCBI Taxonomy" id="1037660"/>
    <lineage>
        <taxon>Eukaryota</taxon>
        <taxon>Fungi</taxon>
        <taxon>Dikarya</taxon>
        <taxon>Basidiomycota</taxon>
        <taxon>Ustilaginomycotina</taxon>
        <taxon>Exobasidiomycetes</taxon>
        <taxon>Georgefischeriales</taxon>
        <taxon>Tilletiariaceae</taxon>
        <taxon>Tilletiaria</taxon>
    </lineage>
</organism>
<evidence type="ECO:0000256" key="3">
    <source>
        <dbReference type="ARBA" id="ARBA00022448"/>
    </source>
</evidence>
<sequence>MSSMSNKSNQSGAAAGASRHPATPQHVSSQAPATAAAAGPDEQMSLSSTPTQSQVLPSGSTLSAQSSASMIGGAGASGAIHGGTGTLKAPHNVNTSFVGSSNPSSQSQSVEASPVAEKPRSAPPFQQQQQHRAELSSASMSANSTADGSQQSTISSSVLPRSAGYAQRASTIRQPQPQSSQQQQQRAYSLAGAPSDFETISGMSASSEFDSGDEDADLEDARSVSAGTSRAGGGGVGGRSVGGGAGAAGAPASSRPGRPLAKNFGQSYNVAGGVRSGSVSGLTTGGGSGGGAAAPAASTTASRRASAAANQRRDVSRKYRQYNNHGHNDDDDDRFGPLDVEDDEVHPRDLGEELVKRRMKARQREKALKKKKKAEEEEQQLLAKHRASVQLQQGGAQCMPPSSPLLANRSSTGTFPSSAPLSPGGGATASTAALEREGRPMHISIPSSIAHSDAMSSSGVGALLSPGSQAQISPGAIRSVSAAAAVPAYNVYPSPHGHIRRPGSIQNLASAYPQGGYPLGGSAGASGAGSRNSGTSYSAQSSAHQLQAHSIAHSHSRSASSSHGGTVVLGSGSGRTGNVVGGGQHSEAGGSTSMHDVFSDDGRTHSELRNAFSEQQGHHTSYYGGEAEEDYFDERRDALAGLAHERSVRGDGLRAADLTLEGDVDAGSEYDNPHHPVLFDDGVDDGESPIQGGEGHSSGDGEDTRSGGGDEDINPDDVEYTLKDRQDAINIEHPFGLPIWKPALYKKSRSVTRNAETALHSMPSAAAERHLLPGNILWTVLFGSWLSILSFMLSIFLNFIPNGGSKYARVLWELGSYIFWPFGKYVEVELSTLSGQHDSYVGAIPAGIGGFHGDSGAFDAMTTAGNTGYTPEPADADCDGTYENAFTPVAARFPHDHTHQVPFNSRPERARSQPPQEQPAESGSSNSNEGRHSTPRQSEGESSNTSHTATQALDESTPLVLVKGKGNAAGYGTIEDGVASSGALEDEAARIAREQDVYGYVYDDAGNDVFARQRYLGRIAYGIAYWLLVAPLMGAVCLLCWGGVFSVPMGKLTWVLLKNLAAQPLALHFRSALFNTTAAKVNEQGDVDEEGPDLSGDRKKAALRLLQPLRPGQLAPRSKSFTGTGAAHRRSKILLCTYRAVGAQYYKYTVGGVNILFVNTIPLVFFTIFDFFFLEPYVEHHHATGLLALIASQGVIFMMALGSVIPLSYFIGMAVASISAQSSIGMGAVINATFGSIIEIILYSIALTQNKAKLVEGSIIGSILAGVLLMPGLSMCSGATRRKEQRFNARSAGVTSTMLIMAIIGILTPTLFYQIYGTFQLTCEGCPQDRAAGETWTCRRCFYEHVPPATDPFFQSSVKGLIYTCTVILVLSYAIGLWFSLRTHASQIWQNPQPQHHSHTSAANAVPAPIMGASDMVNLPSAQRSSIYKRIIPASVYQQLLPTSQRPRSQSSQGATIKSASGGRRASTAADGNHPSSLHLPERFSEEDYARAVALTASAFQSAMDQQQQPPQSVNQAMPRSAALPRQSMHEAEEDEGGNGGHDAPSWSRQTSVSVLLACTVLYAIIAEVLVDVVDVVLDGSGIDEKFLGITLFALVPNTTEFMNAMSFAINGNIALSMEIGSAYALQVCLIQIPAMVIFSGYYNATRDFPDSAIHRTFTLIFPRWDVIAIIFSVFLLTYTYIEARSNYYRGSICVLSYLVLVAGFFYAPATGDLEMPPETPNVLSFMSFNVASGAFGAAPTPSSLAGNSAFGGLKQYTEVPTLHGLAWLGALFDSLFAR</sequence>
<feature type="domain" description="Inner membrane component" evidence="12">
    <location>
        <begin position="774"/>
        <end position="824"/>
    </location>
</feature>
<evidence type="ECO:0000256" key="2">
    <source>
        <dbReference type="ARBA" id="ARBA00008170"/>
    </source>
</evidence>
<evidence type="ECO:0000313" key="14">
    <source>
        <dbReference type="Proteomes" id="UP000027361"/>
    </source>
</evidence>
<evidence type="ECO:0000256" key="7">
    <source>
        <dbReference type="ARBA" id="ARBA00023065"/>
    </source>
</evidence>
<feature type="compositionally biased region" description="Low complexity" evidence="9">
    <location>
        <begin position="548"/>
        <end position="563"/>
    </location>
</feature>
<evidence type="ECO:0000256" key="8">
    <source>
        <dbReference type="ARBA" id="ARBA00023136"/>
    </source>
</evidence>
<dbReference type="OrthoDB" id="16982at2759"/>
<dbReference type="GO" id="GO:0015369">
    <property type="term" value="F:calcium:proton antiporter activity"/>
    <property type="evidence" value="ECO:0007669"/>
    <property type="project" value="TreeGrafter"/>
</dbReference>
<dbReference type="GO" id="GO:0005774">
    <property type="term" value="C:vacuolar membrane"/>
    <property type="evidence" value="ECO:0007669"/>
    <property type="project" value="UniProtKB-ARBA"/>
</dbReference>
<dbReference type="PANTHER" id="PTHR31503:SF10">
    <property type="entry name" value="VNX1 PROTEIN"/>
    <property type="match status" value="1"/>
</dbReference>
<evidence type="ECO:0000256" key="5">
    <source>
        <dbReference type="ARBA" id="ARBA00022692"/>
    </source>
</evidence>
<dbReference type="RefSeq" id="XP_013244910.1">
    <property type="nucleotide sequence ID" value="XM_013389456.1"/>
</dbReference>
<protein>
    <recommendedName>
        <fullName evidence="15">Calcium permease</fullName>
    </recommendedName>
</protein>
<comment type="subcellular location">
    <subcellularLocation>
        <location evidence="1">Endomembrane system</location>
        <topology evidence="1">Multi-pass membrane protein</topology>
    </subcellularLocation>
</comment>
<dbReference type="FunFam" id="1.20.1420.30:FF:000014">
    <property type="entry name" value="Cation/H+ exchanger protein 2"/>
    <property type="match status" value="1"/>
</dbReference>
<feature type="transmembrane region" description="Helical" evidence="10">
    <location>
        <begin position="1023"/>
        <end position="1046"/>
    </location>
</feature>
<feature type="compositionally biased region" description="Polar residues" evidence="9">
    <location>
        <begin position="124"/>
        <end position="159"/>
    </location>
</feature>
<reference evidence="13 14" key="1">
    <citation type="submission" date="2014-05" db="EMBL/GenBank/DDBJ databases">
        <title>Draft genome sequence of a rare smut relative, Tilletiaria anomala UBC 951.</title>
        <authorList>
            <consortium name="DOE Joint Genome Institute"/>
            <person name="Toome M."/>
            <person name="Kuo A."/>
            <person name="Henrissat B."/>
            <person name="Lipzen A."/>
            <person name="Tritt A."/>
            <person name="Yoshinaga Y."/>
            <person name="Zane M."/>
            <person name="Barry K."/>
            <person name="Grigoriev I.V."/>
            <person name="Spatafora J.W."/>
            <person name="Aimea M.C."/>
        </authorList>
    </citation>
    <scope>NUCLEOTIDE SEQUENCE [LARGE SCALE GENOMIC DNA]</scope>
    <source>
        <strain evidence="13 14">UBC 951</strain>
    </source>
</reference>
<feature type="region of interest" description="Disordered" evidence="9">
    <location>
        <begin position="1501"/>
        <end position="1546"/>
    </location>
</feature>
<dbReference type="GO" id="GO:0006874">
    <property type="term" value="P:intracellular calcium ion homeostasis"/>
    <property type="evidence" value="ECO:0007669"/>
    <property type="project" value="TreeGrafter"/>
</dbReference>
<feature type="transmembrane region" description="Helical" evidence="10">
    <location>
        <begin position="1361"/>
        <end position="1381"/>
    </location>
</feature>
<dbReference type="InterPro" id="IPR004713">
    <property type="entry name" value="CaH_exchang"/>
</dbReference>
<feature type="transmembrane region" description="Helical" evidence="10">
    <location>
        <begin position="1553"/>
        <end position="1571"/>
    </location>
</feature>
<evidence type="ECO:0000259" key="12">
    <source>
        <dbReference type="Pfam" id="PF03733"/>
    </source>
</evidence>
<name>A0A066WN46_TILAU</name>
<feature type="transmembrane region" description="Helical" evidence="10">
    <location>
        <begin position="1258"/>
        <end position="1280"/>
    </location>
</feature>
<comment type="similarity">
    <text evidence="2">Belongs to the Ca(2+):cation antiporter (CaCA) (TC 2.A.19) family.</text>
</comment>
<feature type="compositionally biased region" description="Gly residues" evidence="9">
    <location>
        <begin position="283"/>
        <end position="292"/>
    </location>
</feature>
<feature type="compositionally biased region" description="Gly residues" evidence="9">
    <location>
        <begin position="72"/>
        <end position="85"/>
    </location>
</feature>
<dbReference type="InterPro" id="IPR044880">
    <property type="entry name" value="NCX_ion-bd_dom_sf"/>
</dbReference>
<dbReference type="Proteomes" id="UP000027361">
    <property type="component" value="Unassembled WGS sequence"/>
</dbReference>
<feature type="transmembrane region" description="Helical" evidence="10">
    <location>
        <begin position="1688"/>
        <end position="1708"/>
    </location>
</feature>
<dbReference type="EMBL" id="JMSN01000014">
    <property type="protein sequence ID" value="KDN52055.1"/>
    <property type="molecule type" value="Genomic_DNA"/>
</dbReference>
<proteinExistence type="inferred from homology"/>
<keyword evidence="4" id="KW-0597">Phosphoprotein</keyword>
<gene>
    <name evidence="13" type="ORF">K437DRAFT_254605</name>
</gene>
<evidence type="ECO:0000256" key="4">
    <source>
        <dbReference type="ARBA" id="ARBA00022553"/>
    </source>
</evidence>
<feature type="transmembrane region" description="Helical" evidence="10">
    <location>
        <begin position="1224"/>
        <end position="1246"/>
    </location>
</feature>
<keyword evidence="14" id="KW-1185">Reference proteome</keyword>
<keyword evidence="3" id="KW-0813">Transport</keyword>
<dbReference type="InterPro" id="IPR005185">
    <property type="entry name" value="YccF"/>
</dbReference>
<evidence type="ECO:0000256" key="10">
    <source>
        <dbReference type="SAM" id="Phobius"/>
    </source>
</evidence>
<dbReference type="Gene3D" id="1.20.1420.30">
    <property type="entry name" value="NCX, central ion-binding region"/>
    <property type="match status" value="2"/>
</dbReference>
<evidence type="ECO:0000313" key="13">
    <source>
        <dbReference type="EMBL" id="KDN52055.1"/>
    </source>
</evidence>
<feature type="compositionally biased region" description="Low complexity" evidence="9">
    <location>
        <begin position="58"/>
        <end position="71"/>
    </location>
</feature>
<feature type="compositionally biased region" description="Polar residues" evidence="9">
    <location>
        <begin position="913"/>
        <end position="928"/>
    </location>
</feature>
<dbReference type="HOGENOM" id="CLU_001583_3_1_1"/>
<feature type="compositionally biased region" description="Polar residues" evidence="9">
    <location>
        <begin position="1"/>
        <end position="12"/>
    </location>
</feature>
<keyword evidence="8 10" id="KW-0472">Membrane</keyword>
<feature type="compositionally biased region" description="Low complexity" evidence="9">
    <location>
        <begin position="174"/>
        <end position="185"/>
    </location>
</feature>
<feature type="region of interest" description="Disordered" evidence="9">
    <location>
        <begin position="1442"/>
        <end position="1480"/>
    </location>
</feature>
<dbReference type="GO" id="GO:0012505">
    <property type="term" value="C:endomembrane system"/>
    <property type="evidence" value="ECO:0007669"/>
    <property type="project" value="UniProtKB-SubCell"/>
</dbReference>
<evidence type="ECO:0000256" key="9">
    <source>
        <dbReference type="SAM" id="MobiDB-lite"/>
    </source>
</evidence>
<feature type="compositionally biased region" description="Low complexity" evidence="9">
    <location>
        <begin position="1444"/>
        <end position="1470"/>
    </location>
</feature>
<feature type="transmembrane region" description="Helical" evidence="10">
    <location>
        <begin position="1292"/>
        <end position="1312"/>
    </location>
</feature>
<keyword evidence="5 10" id="KW-0812">Transmembrane</keyword>
<dbReference type="GeneID" id="25263921"/>
<feature type="transmembrane region" description="Helical" evidence="10">
    <location>
        <begin position="1052"/>
        <end position="1069"/>
    </location>
</feature>
<feature type="compositionally biased region" description="Low complexity" evidence="9">
    <location>
        <begin position="248"/>
        <end position="259"/>
    </location>
</feature>
<feature type="compositionally biased region" description="Polar residues" evidence="9">
    <location>
        <begin position="408"/>
        <end position="420"/>
    </location>
</feature>
<keyword evidence="6 10" id="KW-1133">Transmembrane helix</keyword>
<feature type="compositionally biased region" description="Acidic residues" evidence="9">
    <location>
        <begin position="329"/>
        <end position="344"/>
    </location>
</feature>
<dbReference type="PANTHER" id="PTHR31503">
    <property type="entry name" value="VACUOLAR CALCIUM ION TRANSPORTER"/>
    <property type="match status" value="1"/>
</dbReference>
<feature type="region of interest" description="Disordered" evidence="9">
    <location>
        <begin position="893"/>
        <end position="958"/>
    </location>
</feature>
<evidence type="ECO:0000256" key="6">
    <source>
        <dbReference type="ARBA" id="ARBA00022989"/>
    </source>
</evidence>
<evidence type="ECO:0000256" key="1">
    <source>
        <dbReference type="ARBA" id="ARBA00004127"/>
    </source>
</evidence>
<feature type="compositionally biased region" description="Gly residues" evidence="9">
    <location>
        <begin position="230"/>
        <end position="247"/>
    </location>
</feature>
<dbReference type="STRING" id="1037660.A0A066WN46"/>
<evidence type="ECO:0000259" key="11">
    <source>
        <dbReference type="Pfam" id="PF01699"/>
    </source>
</evidence>
<feature type="region of interest" description="Disordered" evidence="9">
    <location>
        <begin position="522"/>
        <end position="602"/>
    </location>
</feature>
<evidence type="ECO:0008006" key="15">
    <source>
        <dbReference type="Google" id="ProtNLM"/>
    </source>
</evidence>
<feature type="transmembrane region" description="Helical" evidence="10">
    <location>
        <begin position="1665"/>
        <end position="1682"/>
    </location>
</feature>
<feature type="compositionally biased region" description="Gly residues" evidence="9">
    <location>
        <begin position="571"/>
        <end position="584"/>
    </location>
</feature>
<feature type="compositionally biased region" description="Low complexity" evidence="9">
    <location>
        <begin position="270"/>
        <end position="282"/>
    </location>
</feature>
<feature type="transmembrane region" description="Helical" evidence="10">
    <location>
        <begin position="1186"/>
        <end position="1212"/>
    </location>
</feature>
<feature type="compositionally biased region" description="Polar residues" evidence="9">
    <location>
        <begin position="537"/>
        <end position="547"/>
    </location>
</feature>
<feature type="domain" description="Sodium/calcium exchanger membrane region" evidence="11">
    <location>
        <begin position="1195"/>
        <end position="1310"/>
    </location>
</feature>
<feature type="region of interest" description="Disordered" evidence="9">
    <location>
        <begin position="664"/>
        <end position="717"/>
    </location>
</feature>
<feature type="transmembrane region" description="Helical" evidence="10">
    <location>
        <begin position="1153"/>
        <end position="1174"/>
    </location>
</feature>
<dbReference type="OMA" id="YTCTVIL"/>
<dbReference type="Pfam" id="PF01699">
    <property type="entry name" value="Na_Ca_ex"/>
    <property type="match status" value="2"/>
</dbReference>
<feature type="compositionally biased region" description="Polar residues" evidence="9">
    <location>
        <begin position="935"/>
        <end position="954"/>
    </location>
</feature>
<feature type="compositionally biased region" description="Low complexity" evidence="9">
    <location>
        <begin position="100"/>
        <end position="116"/>
    </location>
</feature>
<dbReference type="Pfam" id="PF03733">
    <property type="entry name" value="YccF"/>
    <property type="match status" value="1"/>
</dbReference>
<feature type="compositionally biased region" description="Basic and acidic residues" evidence="9">
    <location>
        <begin position="345"/>
        <end position="366"/>
    </location>
</feature>
<dbReference type="InParanoid" id="A0A066WN46"/>
<feature type="domain" description="Sodium/calcium exchanger membrane region" evidence="11">
    <location>
        <begin position="1552"/>
        <end position="1706"/>
    </location>
</feature>
<comment type="caution">
    <text evidence="13">The sequence shown here is derived from an EMBL/GenBank/DDBJ whole genome shotgun (WGS) entry which is preliminary data.</text>
</comment>
<accession>A0A066WN46</accession>
<feature type="compositionally biased region" description="Polar residues" evidence="9">
    <location>
        <begin position="44"/>
        <end position="57"/>
    </location>
</feature>
<feature type="compositionally biased region" description="Low complexity" evidence="9">
    <location>
        <begin position="293"/>
        <end position="309"/>
    </location>
</feature>
<keyword evidence="7" id="KW-0406">Ion transport</keyword>
<dbReference type="FunCoup" id="A0A066WN46">
    <property type="interactions" value="85"/>
</dbReference>
<dbReference type="InterPro" id="IPR004837">
    <property type="entry name" value="NaCa_Exmemb"/>
</dbReference>
<feature type="region of interest" description="Disordered" evidence="9">
    <location>
        <begin position="1"/>
        <end position="436"/>
    </location>
</feature>
<feature type="transmembrane region" description="Helical" evidence="10">
    <location>
        <begin position="1624"/>
        <end position="1645"/>
    </location>
</feature>